<dbReference type="Proteomes" id="UP000186601">
    <property type="component" value="Unassembled WGS sequence"/>
</dbReference>
<evidence type="ECO:0008006" key="3">
    <source>
        <dbReference type="Google" id="ProtNLM"/>
    </source>
</evidence>
<dbReference type="OrthoDB" id="258392at2759"/>
<dbReference type="STRING" id="98765.A0A2R6P010"/>
<reference evidence="1 2" key="1">
    <citation type="submission" date="2018-02" db="EMBL/GenBank/DDBJ databases">
        <title>Genome sequence of the basidiomycete white-rot fungus Phlebia centrifuga.</title>
        <authorList>
            <person name="Granchi Z."/>
            <person name="Peng M."/>
            <person name="de Vries R.P."/>
            <person name="Hilden K."/>
            <person name="Makela M.R."/>
            <person name="Grigoriev I."/>
            <person name="Riley R."/>
        </authorList>
    </citation>
    <scope>NUCLEOTIDE SEQUENCE [LARGE SCALE GENOMIC DNA]</scope>
    <source>
        <strain evidence="1 2">FBCC195</strain>
    </source>
</reference>
<protein>
    <recommendedName>
        <fullName evidence="3">Phosphoglycerate mutase-like protein</fullName>
    </recommendedName>
</protein>
<organism evidence="1 2">
    <name type="scientific">Hermanssonia centrifuga</name>
    <dbReference type="NCBI Taxonomy" id="98765"/>
    <lineage>
        <taxon>Eukaryota</taxon>
        <taxon>Fungi</taxon>
        <taxon>Dikarya</taxon>
        <taxon>Basidiomycota</taxon>
        <taxon>Agaricomycotina</taxon>
        <taxon>Agaricomycetes</taxon>
        <taxon>Polyporales</taxon>
        <taxon>Meruliaceae</taxon>
        <taxon>Hermanssonia</taxon>
    </lineage>
</organism>
<keyword evidence="2" id="KW-1185">Reference proteome</keyword>
<dbReference type="Gene3D" id="3.40.50.1240">
    <property type="entry name" value="Phosphoglycerate mutase-like"/>
    <property type="match status" value="1"/>
</dbReference>
<evidence type="ECO:0000313" key="1">
    <source>
        <dbReference type="EMBL" id="PSR81869.1"/>
    </source>
</evidence>
<dbReference type="SUPFAM" id="SSF53254">
    <property type="entry name" value="Phosphoglycerate mutase-like"/>
    <property type="match status" value="1"/>
</dbReference>
<proteinExistence type="predicted"/>
<dbReference type="InterPro" id="IPR000560">
    <property type="entry name" value="His_Pase_clade-2"/>
</dbReference>
<name>A0A2R6P010_9APHY</name>
<dbReference type="InterPro" id="IPR029033">
    <property type="entry name" value="His_PPase_superfam"/>
</dbReference>
<gene>
    <name evidence="1" type="ORF">PHLCEN_2v6241</name>
</gene>
<dbReference type="EMBL" id="MLYV02000605">
    <property type="protein sequence ID" value="PSR81869.1"/>
    <property type="molecule type" value="Genomic_DNA"/>
</dbReference>
<evidence type="ECO:0000313" key="2">
    <source>
        <dbReference type="Proteomes" id="UP000186601"/>
    </source>
</evidence>
<sequence>MSHSDIHGVIVLVRNGDRYEHYQDSVTYEATYAASTPLGAVQSHGLGAYLRSLYFHDTSPRIQDVNAELVDLAKIHVLVNSGEESTSVFNSATALLQGLFPPSVKHRTTLANDSSIVAPLQGYQYIPVETAEPANDRSLESWTDCPAFQQHVKNVLSSTKFKEAKREAESFYKAVESYIPVRPVNLDNAVFDYMSSQFIHNQTFAYSLPPTFMQQARGWADFRENAVFFDEQITGIGYSTP</sequence>
<accession>A0A2R6P010</accession>
<comment type="caution">
    <text evidence="1">The sequence shown here is derived from an EMBL/GenBank/DDBJ whole genome shotgun (WGS) entry which is preliminary data.</text>
</comment>
<dbReference type="Pfam" id="PF00328">
    <property type="entry name" value="His_Phos_2"/>
    <property type="match status" value="1"/>
</dbReference>
<dbReference type="AlphaFoldDB" id="A0A2R6P010"/>